<dbReference type="Proteomes" id="UP000234681">
    <property type="component" value="Chromosome 7"/>
</dbReference>
<evidence type="ECO:0000313" key="1">
    <source>
        <dbReference type="EMBL" id="EDM15681.1"/>
    </source>
</evidence>
<protein>
    <submittedName>
        <fullName evidence="1">X-ray repair complementing defective repair in Chinese hamster cells 6, isoform CRA_b</fullName>
    </submittedName>
</protein>
<organism evidence="1 2">
    <name type="scientific">Rattus norvegicus</name>
    <name type="common">Rat</name>
    <dbReference type="NCBI Taxonomy" id="10116"/>
    <lineage>
        <taxon>Eukaryota</taxon>
        <taxon>Metazoa</taxon>
        <taxon>Chordata</taxon>
        <taxon>Craniata</taxon>
        <taxon>Vertebrata</taxon>
        <taxon>Euteleostomi</taxon>
        <taxon>Mammalia</taxon>
        <taxon>Eutheria</taxon>
        <taxon>Euarchontoglires</taxon>
        <taxon>Glires</taxon>
        <taxon>Rodentia</taxon>
        <taxon>Myomorpha</taxon>
        <taxon>Muroidea</taxon>
        <taxon>Muridae</taxon>
        <taxon>Murinae</taxon>
        <taxon>Rattus</taxon>
    </lineage>
</organism>
<name>A6HT42_RAT</name>
<evidence type="ECO:0000313" key="3">
    <source>
        <dbReference type="RGD" id="2643"/>
    </source>
</evidence>
<gene>
    <name evidence="1 3" type="primary">Xrcc6</name>
    <name evidence="1" type="ORF">rCG_60269</name>
</gene>
<reference evidence="1 2" key="1">
    <citation type="submission" date="2005-09" db="EMBL/GenBank/DDBJ databases">
        <authorList>
            <person name="Mural R.J."/>
            <person name="Li P.W."/>
            <person name="Adams M.D."/>
            <person name="Amanatides P.G."/>
            <person name="Baden-Tillson H."/>
            <person name="Barnstead M."/>
            <person name="Chin S.H."/>
            <person name="Dew I."/>
            <person name="Evans C.A."/>
            <person name="Ferriera S."/>
            <person name="Flanigan M."/>
            <person name="Fosler C."/>
            <person name="Glodek A."/>
            <person name="Gu Z."/>
            <person name="Holt R.A."/>
            <person name="Jennings D."/>
            <person name="Kraft C.L."/>
            <person name="Lu F."/>
            <person name="Nguyen T."/>
            <person name="Nusskern D.R."/>
            <person name="Pfannkoch C.M."/>
            <person name="Sitter C."/>
            <person name="Sutton G.G."/>
            <person name="Venter J.C."/>
            <person name="Wang Z."/>
            <person name="Woodage T."/>
            <person name="Zheng X.H."/>
            <person name="Zhong F."/>
        </authorList>
    </citation>
    <scope>NUCLEOTIDE SEQUENCE [LARGE SCALE GENOMIC DNA]</scope>
    <source>
        <strain>BN</strain>
        <strain evidence="2">Sprague-Dawley</strain>
    </source>
</reference>
<sequence>MEHGGCLKGFVACFNGPVSCLVCSPSLPQPDSVLSRSTQSWSGQATWMDITHLTTLLF</sequence>
<accession>A6HT42</accession>
<dbReference type="AGR" id="RGD:2643"/>
<proteinExistence type="predicted"/>
<dbReference type="EMBL" id="CH473950">
    <property type="protein sequence ID" value="EDM15681.1"/>
    <property type="molecule type" value="Genomic_DNA"/>
</dbReference>
<dbReference type="AlphaFoldDB" id="A6HT42"/>
<evidence type="ECO:0000313" key="2">
    <source>
        <dbReference type="Proteomes" id="UP000234681"/>
    </source>
</evidence>
<dbReference type="RGD" id="2643">
    <property type="gene designation" value="Xrcc6"/>
</dbReference>